<dbReference type="AlphaFoldDB" id="A0A7W4WGI3"/>
<reference evidence="2 3" key="1">
    <citation type="submission" date="2020-08" db="EMBL/GenBank/DDBJ databases">
        <title>Genomic Encyclopedia of Type Strains, Phase III (KMG-III): the genomes of soil and plant-associated and newly described type strains.</title>
        <authorList>
            <person name="Whitman W."/>
        </authorList>
    </citation>
    <scope>NUCLEOTIDE SEQUENCE [LARGE SCALE GENOMIC DNA]</scope>
    <source>
        <strain evidence="2 3">CECT 8799</strain>
    </source>
</reference>
<protein>
    <submittedName>
        <fullName evidence="2">2-keto-3-deoxy-L-rhamnonate aldolase RhmA</fullName>
    </submittedName>
</protein>
<comment type="caution">
    <text evidence="2">The sequence shown here is derived from an EMBL/GenBank/DDBJ whole genome shotgun (WGS) entry which is preliminary data.</text>
</comment>
<name>A0A7W4WGI3_9GAMM</name>
<dbReference type="Gene3D" id="3.20.20.60">
    <property type="entry name" value="Phosphoenolpyruvate-binding domains"/>
    <property type="match status" value="1"/>
</dbReference>
<proteinExistence type="predicted"/>
<keyword evidence="1" id="KW-0479">Metal-binding</keyword>
<dbReference type="EMBL" id="JACHWZ010000029">
    <property type="protein sequence ID" value="MBB3063367.1"/>
    <property type="molecule type" value="Genomic_DNA"/>
</dbReference>
<evidence type="ECO:0000256" key="1">
    <source>
        <dbReference type="ARBA" id="ARBA00022723"/>
    </source>
</evidence>
<sequence>MPLERADLSAALGLPWQTRHPTVIEGIERIAAAAAAGIAFCAIPREGADYRKWLDQKVSLVVLGTDRGVIRKGLAAHLEKYAGPR</sequence>
<evidence type="ECO:0000313" key="3">
    <source>
        <dbReference type="Proteomes" id="UP000535937"/>
    </source>
</evidence>
<dbReference type="GO" id="GO:0003824">
    <property type="term" value="F:catalytic activity"/>
    <property type="evidence" value="ECO:0007669"/>
    <property type="project" value="InterPro"/>
</dbReference>
<dbReference type="SUPFAM" id="SSF51621">
    <property type="entry name" value="Phosphoenolpyruvate/pyruvate domain"/>
    <property type="match status" value="1"/>
</dbReference>
<keyword evidence="3" id="KW-1185">Reference proteome</keyword>
<dbReference type="Proteomes" id="UP000535937">
    <property type="component" value="Unassembled WGS sequence"/>
</dbReference>
<dbReference type="InterPro" id="IPR015813">
    <property type="entry name" value="Pyrv/PenolPyrv_kinase-like_dom"/>
</dbReference>
<organism evidence="2 3">
    <name type="scientific">Microbulbifer rhizosphaerae</name>
    <dbReference type="NCBI Taxonomy" id="1562603"/>
    <lineage>
        <taxon>Bacteria</taxon>
        <taxon>Pseudomonadati</taxon>
        <taxon>Pseudomonadota</taxon>
        <taxon>Gammaproteobacteria</taxon>
        <taxon>Cellvibrionales</taxon>
        <taxon>Microbulbiferaceae</taxon>
        <taxon>Microbulbifer</taxon>
    </lineage>
</organism>
<dbReference type="GO" id="GO:0046872">
    <property type="term" value="F:metal ion binding"/>
    <property type="evidence" value="ECO:0007669"/>
    <property type="project" value="UniProtKB-KW"/>
</dbReference>
<dbReference type="RefSeq" id="WP_246395180.1">
    <property type="nucleotide sequence ID" value="NZ_JACHWZ010000029.1"/>
</dbReference>
<accession>A0A7W4WGI3</accession>
<dbReference type="InterPro" id="IPR040442">
    <property type="entry name" value="Pyrv_kinase-like_dom_sf"/>
</dbReference>
<evidence type="ECO:0000313" key="2">
    <source>
        <dbReference type="EMBL" id="MBB3063367.1"/>
    </source>
</evidence>
<gene>
    <name evidence="2" type="ORF">FHS09_004225</name>
</gene>